<reference evidence="2" key="1">
    <citation type="submission" date="2015-12" db="EMBL/GenBank/DDBJ databases">
        <title>De novo transcriptome assembly of four potential Pierce s Disease insect vectors from Arizona vineyards.</title>
        <authorList>
            <person name="Tassone E.E."/>
        </authorList>
    </citation>
    <scope>NUCLEOTIDE SEQUENCE</scope>
</reference>
<accession>A0A1B6D3E8</accession>
<keyword evidence="1" id="KW-1133">Transmembrane helix</keyword>
<sequence>IDLILSVYINSPLIGLIMKLYLVGLLYLYVFSHGVCIHLKLINKLNSLGSRISNTLVSPEGHSGKQLLKDVLKYYEHLDKLFNILCNSDEKKAKIGKVIYKQLVNNGGPSWLLININYDYLKQVFKWNQNFEINHIKEAKSENEQLWVSIIELGEDKEMENMQVF</sequence>
<organism evidence="2">
    <name type="scientific">Clastoptera arizonana</name>
    <name type="common">Arizona spittle bug</name>
    <dbReference type="NCBI Taxonomy" id="38151"/>
    <lineage>
        <taxon>Eukaryota</taxon>
        <taxon>Metazoa</taxon>
        <taxon>Ecdysozoa</taxon>
        <taxon>Arthropoda</taxon>
        <taxon>Hexapoda</taxon>
        <taxon>Insecta</taxon>
        <taxon>Pterygota</taxon>
        <taxon>Neoptera</taxon>
        <taxon>Paraneoptera</taxon>
        <taxon>Hemiptera</taxon>
        <taxon>Auchenorrhyncha</taxon>
        <taxon>Cercopoidea</taxon>
        <taxon>Clastopteridae</taxon>
        <taxon>Clastoptera</taxon>
    </lineage>
</organism>
<keyword evidence="1" id="KW-0812">Transmembrane</keyword>
<evidence type="ECO:0000256" key="1">
    <source>
        <dbReference type="SAM" id="Phobius"/>
    </source>
</evidence>
<keyword evidence="1" id="KW-0472">Membrane</keyword>
<name>A0A1B6D3E8_9HEMI</name>
<proteinExistence type="predicted"/>
<evidence type="ECO:0000313" key="2">
    <source>
        <dbReference type="EMBL" id="JAS20095.1"/>
    </source>
</evidence>
<dbReference type="AlphaFoldDB" id="A0A1B6D3E8"/>
<dbReference type="EMBL" id="GEDC01017203">
    <property type="protein sequence ID" value="JAS20095.1"/>
    <property type="molecule type" value="Transcribed_RNA"/>
</dbReference>
<feature type="non-terminal residue" evidence="2">
    <location>
        <position position="1"/>
    </location>
</feature>
<feature type="transmembrane region" description="Helical" evidence="1">
    <location>
        <begin position="20"/>
        <end position="42"/>
    </location>
</feature>
<protein>
    <submittedName>
        <fullName evidence="2">Uncharacterized protein</fullName>
    </submittedName>
</protein>
<gene>
    <name evidence="2" type="ORF">g.45742</name>
</gene>